<keyword evidence="1" id="KW-0732">Signal</keyword>
<protein>
    <submittedName>
        <fullName evidence="2">Uncharacterized protein</fullName>
    </submittedName>
</protein>
<evidence type="ECO:0000313" key="2">
    <source>
        <dbReference type="EMBL" id="CAL8068993.1"/>
    </source>
</evidence>
<accession>A0ABP1PMZ0</accession>
<gene>
    <name evidence="2" type="ORF">ODALV1_LOCUS561</name>
</gene>
<organism evidence="2 3">
    <name type="scientific">Orchesella dallaii</name>
    <dbReference type="NCBI Taxonomy" id="48710"/>
    <lineage>
        <taxon>Eukaryota</taxon>
        <taxon>Metazoa</taxon>
        <taxon>Ecdysozoa</taxon>
        <taxon>Arthropoda</taxon>
        <taxon>Hexapoda</taxon>
        <taxon>Collembola</taxon>
        <taxon>Entomobryomorpha</taxon>
        <taxon>Entomobryoidea</taxon>
        <taxon>Orchesellidae</taxon>
        <taxon>Orchesellinae</taxon>
        <taxon>Orchesella</taxon>
    </lineage>
</organism>
<comment type="caution">
    <text evidence="2">The sequence shown here is derived from an EMBL/GenBank/DDBJ whole genome shotgun (WGS) entry which is preliminary data.</text>
</comment>
<keyword evidence="3" id="KW-1185">Reference proteome</keyword>
<dbReference type="EMBL" id="CAXLJM020000003">
    <property type="protein sequence ID" value="CAL8068993.1"/>
    <property type="molecule type" value="Genomic_DNA"/>
</dbReference>
<name>A0ABP1PMZ0_9HEXA</name>
<feature type="signal peptide" evidence="1">
    <location>
        <begin position="1"/>
        <end position="18"/>
    </location>
</feature>
<evidence type="ECO:0000256" key="1">
    <source>
        <dbReference type="SAM" id="SignalP"/>
    </source>
</evidence>
<sequence length="118" mass="11437">MNKALALTFLATVAIIVAVEVGASHQHNRWLRPGLLPWIPLNIPRPAAPAPAPVVPPTTVACPAGGPGCTACGTATATKCDAGDGAAAQGTCLPTGTTCPAGCTGTPCPPACAAGCTP</sequence>
<dbReference type="Proteomes" id="UP001642540">
    <property type="component" value="Unassembled WGS sequence"/>
</dbReference>
<proteinExistence type="predicted"/>
<feature type="chain" id="PRO_5045510033" evidence="1">
    <location>
        <begin position="19"/>
        <end position="118"/>
    </location>
</feature>
<evidence type="ECO:0000313" key="3">
    <source>
        <dbReference type="Proteomes" id="UP001642540"/>
    </source>
</evidence>
<reference evidence="2 3" key="1">
    <citation type="submission" date="2024-08" db="EMBL/GenBank/DDBJ databases">
        <authorList>
            <person name="Cucini C."/>
            <person name="Frati F."/>
        </authorList>
    </citation>
    <scope>NUCLEOTIDE SEQUENCE [LARGE SCALE GENOMIC DNA]</scope>
</reference>